<evidence type="ECO:0000313" key="2">
    <source>
        <dbReference type="EMBL" id="KAK1894127.1"/>
    </source>
</evidence>
<dbReference type="AlphaFoldDB" id="A0AAD9F9I0"/>
<keyword evidence="3" id="KW-1185">Reference proteome</keyword>
<feature type="region of interest" description="Disordered" evidence="1">
    <location>
        <begin position="47"/>
        <end position="81"/>
    </location>
</feature>
<dbReference type="Proteomes" id="UP001228049">
    <property type="component" value="Unassembled WGS sequence"/>
</dbReference>
<proteinExistence type="predicted"/>
<evidence type="ECO:0000256" key="1">
    <source>
        <dbReference type="SAM" id="MobiDB-lite"/>
    </source>
</evidence>
<evidence type="ECO:0000313" key="3">
    <source>
        <dbReference type="Proteomes" id="UP001228049"/>
    </source>
</evidence>
<sequence>MDASQHLGMRPSTLGLDLLSNDTSFGVDKCQVWTEYAGLNAEEMGLPPHFFSASSPGDTDNQPAHDVREQHPIPEADMSPC</sequence>
<feature type="compositionally biased region" description="Basic and acidic residues" evidence="1">
    <location>
        <begin position="63"/>
        <end position="74"/>
    </location>
</feature>
<comment type="caution">
    <text evidence="2">The sequence shown here is derived from an EMBL/GenBank/DDBJ whole genome shotgun (WGS) entry which is preliminary data.</text>
</comment>
<protein>
    <submittedName>
        <fullName evidence="2">Trans-acting factor C</fullName>
    </submittedName>
</protein>
<gene>
    <name evidence="2" type="ORF">KUDE01_019586</name>
</gene>
<accession>A0AAD9F9I0</accession>
<dbReference type="EMBL" id="JASDAP010000011">
    <property type="protein sequence ID" value="KAK1894127.1"/>
    <property type="molecule type" value="Genomic_DNA"/>
</dbReference>
<reference evidence="2" key="1">
    <citation type="submission" date="2023-04" db="EMBL/GenBank/DDBJ databases">
        <title>Chromosome-level genome of Chaenocephalus aceratus.</title>
        <authorList>
            <person name="Park H."/>
        </authorList>
    </citation>
    <scope>NUCLEOTIDE SEQUENCE</scope>
    <source>
        <strain evidence="2">DE</strain>
        <tissue evidence="2">Muscle</tissue>
    </source>
</reference>
<organism evidence="2 3">
    <name type="scientific">Dissostichus eleginoides</name>
    <name type="common">Patagonian toothfish</name>
    <name type="synonym">Dissostichus amissus</name>
    <dbReference type="NCBI Taxonomy" id="100907"/>
    <lineage>
        <taxon>Eukaryota</taxon>
        <taxon>Metazoa</taxon>
        <taxon>Chordata</taxon>
        <taxon>Craniata</taxon>
        <taxon>Vertebrata</taxon>
        <taxon>Euteleostomi</taxon>
        <taxon>Actinopterygii</taxon>
        <taxon>Neopterygii</taxon>
        <taxon>Teleostei</taxon>
        <taxon>Neoteleostei</taxon>
        <taxon>Acanthomorphata</taxon>
        <taxon>Eupercaria</taxon>
        <taxon>Perciformes</taxon>
        <taxon>Notothenioidei</taxon>
        <taxon>Nototheniidae</taxon>
        <taxon>Dissostichus</taxon>
    </lineage>
</organism>
<name>A0AAD9F9I0_DISEL</name>
<feature type="compositionally biased region" description="Polar residues" evidence="1">
    <location>
        <begin position="52"/>
        <end position="62"/>
    </location>
</feature>